<keyword evidence="1" id="KW-0472">Membrane</keyword>
<evidence type="ECO:0000256" key="1">
    <source>
        <dbReference type="SAM" id="Phobius"/>
    </source>
</evidence>
<dbReference type="EMBL" id="KR819174">
    <property type="protein sequence ID" value="ALC75992.1"/>
    <property type="molecule type" value="Genomic_DNA"/>
</dbReference>
<feature type="transmembrane region" description="Helical" evidence="1">
    <location>
        <begin position="41"/>
        <end position="67"/>
    </location>
</feature>
<feature type="transmembrane region" description="Helical" evidence="1">
    <location>
        <begin position="7"/>
        <end position="35"/>
    </location>
</feature>
<keyword evidence="1" id="KW-1133">Transmembrane helix</keyword>
<dbReference type="AlphaFoldDB" id="A0A0U2GVN3"/>
<proteinExistence type="predicted"/>
<geneLocation type="mitochondrion" evidence="2"/>
<reference evidence="2" key="1">
    <citation type="journal article" date="2015" name="Mitochondrial DNA">
        <title>A complete mitochondrial DNA genome derived from a Chinese population of the Bemisia afer species complex (Hemiptera: Aleyrodidae).</title>
        <authorList>
            <person name="Wang H.L."/>
            <person name="Zhang Z."/>
            <person name="Bing X.L."/>
            <person name="Liu Y.Q."/>
            <person name="Liu S.S."/>
            <person name="Wang X.W."/>
        </authorList>
    </citation>
    <scope>NUCLEOTIDE SEQUENCE</scope>
</reference>
<protein>
    <submittedName>
        <fullName evidence="2">NADH dehydrogenase subunit 6</fullName>
    </submittedName>
</protein>
<gene>
    <name evidence="2" type="primary">ND6</name>
</gene>
<sequence>MEFLSFLVILGMFNPVVLIIMFIFILILVILFLSFVINTYFYSYLVLMLFMSGIVVLLMYMCGIILIEKMLMFYKLNGLSLLILVGWVSLIFMNSLSLEISCYLVNCLVYYFEFISVMKFIYFPFSLFSLFFIIYLFICLVVIYEIVKKCSGPLRMKN</sequence>
<feature type="transmembrane region" description="Helical" evidence="1">
    <location>
        <begin position="120"/>
        <end position="147"/>
    </location>
</feature>
<organism evidence="2">
    <name type="scientific">Bemisia afer</name>
    <name type="common">Whitefly</name>
    <dbReference type="NCBI Taxonomy" id="166114"/>
    <lineage>
        <taxon>Eukaryota</taxon>
        <taxon>Metazoa</taxon>
        <taxon>Ecdysozoa</taxon>
        <taxon>Arthropoda</taxon>
        <taxon>Hexapoda</taxon>
        <taxon>Insecta</taxon>
        <taxon>Pterygota</taxon>
        <taxon>Neoptera</taxon>
        <taxon>Paraneoptera</taxon>
        <taxon>Hemiptera</taxon>
        <taxon>Sternorrhyncha</taxon>
        <taxon>Aleyrodoidea</taxon>
        <taxon>Aleyrodidae</taxon>
        <taxon>Aleyrodinae</taxon>
        <taxon>Bemisia</taxon>
    </lineage>
</organism>
<feature type="transmembrane region" description="Helical" evidence="1">
    <location>
        <begin position="79"/>
        <end position="100"/>
    </location>
</feature>
<keyword evidence="1" id="KW-0812">Transmembrane</keyword>
<accession>A0A0U2GVN3</accession>
<name>A0A0U2GVN3_BEMAF</name>
<evidence type="ECO:0000313" key="2">
    <source>
        <dbReference type="EMBL" id="ALC75992.1"/>
    </source>
</evidence>
<keyword evidence="2" id="KW-0496">Mitochondrion</keyword>